<feature type="region of interest" description="Disordered" evidence="1">
    <location>
        <begin position="1258"/>
        <end position="1289"/>
    </location>
</feature>
<gene>
    <name evidence="2" type="ORF">TGVAND_263760</name>
</gene>
<feature type="region of interest" description="Disordered" evidence="1">
    <location>
        <begin position="449"/>
        <end position="478"/>
    </location>
</feature>
<feature type="region of interest" description="Disordered" evidence="1">
    <location>
        <begin position="1621"/>
        <end position="1662"/>
    </location>
</feature>
<feature type="region of interest" description="Disordered" evidence="1">
    <location>
        <begin position="1129"/>
        <end position="1157"/>
    </location>
</feature>
<accession>A0A086QC63</accession>
<reference evidence="2 3" key="1">
    <citation type="submission" date="2014-08" db="EMBL/GenBank/DDBJ databases">
        <authorList>
            <person name="Sibley D."/>
            <person name="Venepally P."/>
            <person name="Karamycheva S."/>
            <person name="Hadjithomas M."/>
            <person name="Khan A."/>
            <person name="Brunk B."/>
            <person name="Roos D."/>
            <person name="Caler E."/>
            <person name="Lorenzi H."/>
        </authorList>
    </citation>
    <scope>NUCLEOTIDE SEQUENCE [LARGE SCALE GENOMIC DNA]</scope>
    <source>
        <strain evidence="2 3">VAND</strain>
    </source>
</reference>
<reference evidence="2 3" key="2">
    <citation type="journal article" date="2015" name="Eukaryot. Cell">
        <title>Genetic mapping reveals that sinefungin resistance in Toxoplasma gondii is controlled by a putative amino acid transporter locus that can be used as a negative selectable marker.</title>
        <authorList>
            <person name="Behnke M.S."/>
            <person name="Khan A."/>
            <person name="Sibley L.D."/>
        </authorList>
    </citation>
    <scope>NUCLEOTIDE SEQUENCE [LARGE SCALE GENOMIC DNA]</scope>
    <source>
        <strain evidence="2 3">VAND</strain>
    </source>
</reference>
<feature type="compositionally biased region" description="Basic and acidic residues" evidence="1">
    <location>
        <begin position="1630"/>
        <end position="1640"/>
    </location>
</feature>
<feature type="region of interest" description="Disordered" evidence="1">
    <location>
        <begin position="676"/>
        <end position="698"/>
    </location>
</feature>
<feature type="compositionally biased region" description="Polar residues" evidence="1">
    <location>
        <begin position="749"/>
        <end position="768"/>
    </location>
</feature>
<feature type="compositionally biased region" description="Polar residues" evidence="1">
    <location>
        <begin position="1147"/>
        <end position="1157"/>
    </location>
</feature>
<feature type="compositionally biased region" description="Basic and acidic residues" evidence="1">
    <location>
        <begin position="1315"/>
        <end position="1329"/>
    </location>
</feature>
<feature type="region of interest" description="Disordered" evidence="1">
    <location>
        <begin position="734"/>
        <end position="809"/>
    </location>
</feature>
<organism evidence="2 3">
    <name type="scientific">Toxoplasma gondii VAND</name>
    <dbReference type="NCBI Taxonomy" id="933077"/>
    <lineage>
        <taxon>Eukaryota</taxon>
        <taxon>Sar</taxon>
        <taxon>Alveolata</taxon>
        <taxon>Apicomplexa</taxon>
        <taxon>Conoidasida</taxon>
        <taxon>Coccidia</taxon>
        <taxon>Eucoccidiorida</taxon>
        <taxon>Eimeriorina</taxon>
        <taxon>Sarcocystidae</taxon>
        <taxon>Toxoplasma</taxon>
    </lineage>
</organism>
<feature type="region of interest" description="Disordered" evidence="1">
    <location>
        <begin position="1508"/>
        <end position="1544"/>
    </location>
</feature>
<feature type="compositionally biased region" description="Polar residues" evidence="1">
    <location>
        <begin position="1079"/>
        <end position="1088"/>
    </location>
</feature>
<feature type="compositionally biased region" description="Basic residues" evidence="1">
    <location>
        <begin position="1519"/>
        <end position="1530"/>
    </location>
</feature>
<feature type="compositionally biased region" description="Low complexity" evidence="1">
    <location>
        <begin position="1274"/>
        <end position="1288"/>
    </location>
</feature>
<dbReference type="EMBL" id="AEYJ02000434">
    <property type="protein sequence ID" value="KFH10195.1"/>
    <property type="molecule type" value="Genomic_DNA"/>
</dbReference>
<evidence type="ECO:0000313" key="2">
    <source>
        <dbReference type="EMBL" id="KFH10195.1"/>
    </source>
</evidence>
<feature type="compositionally biased region" description="Low complexity" evidence="1">
    <location>
        <begin position="64"/>
        <end position="74"/>
    </location>
</feature>
<feature type="compositionally biased region" description="Polar residues" evidence="1">
    <location>
        <begin position="1649"/>
        <end position="1662"/>
    </location>
</feature>
<name>A0A086QC63_TOXGO</name>
<feature type="region of interest" description="Disordered" evidence="1">
    <location>
        <begin position="1711"/>
        <end position="1733"/>
    </location>
</feature>
<feature type="compositionally biased region" description="Basic and acidic residues" evidence="1">
    <location>
        <begin position="449"/>
        <end position="473"/>
    </location>
</feature>
<feature type="compositionally biased region" description="Basic and acidic residues" evidence="1">
    <location>
        <begin position="734"/>
        <end position="746"/>
    </location>
</feature>
<comment type="caution">
    <text evidence="2">The sequence shown here is derived from an EMBL/GenBank/DDBJ whole genome shotgun (WGS) entry which is preliminary data.</text>
</comment>
<feature type="region of interest" description="Disordered" evidence="1">
    <location>
        <begin position="63"/>
        <end position="103"/>
    </location>
</feature>
<evidence type="ECO:0000256" key="1">
    <source>
        <dbReference type="SAM" id="MobiDB-lite"/>
    </source>
</evidence>
<evidence type="ECO:0000313" key="3">
    <source>
        <dbReference type="Proteomes" id="UP000028840"/>
    </source>
</evidence>
<feature type="region of interest" description="Disordered" evidence="1">
    <location>
        <begin position="248"/>
        <end position="286"/>
    </location>
</feature>
<feature type="region of interest" description="Disordered" evidence="1">
    <location>
        <begin position="1428"/>
        <end position="1456"/>
    </location>
</feature>
<feature type="compositionally biased region" description="Basic and acidic residues" evidence="1">
    <location>
        <begin position="1432"/>
        <end position="1456"/>
    </location>
</feature>
<feature type="compositionally biased region" description="Basic and acidic residues" evidence="1">
    <location>
        <begin position="1508"/>
        <end position="1518"/>
    </location>
</feature>
<proteinExistence type="predicted"/>
<protein>
    <submittedName>
        <fullName evidence="2">Uncharacterized protein</fullName>
    </submittedName>
</protein>
<feature type="region of interest" description="Disordered" evidence="1">
    <location>
        <begin position="1310"/>
        <end position="1329"/>
    </location>
</feature>
<feature type="compositionally biased region" description="Basic and acidic residues" evidence="1">
    <location>
        <begin position="78"/>
        <end position="103"/>
    </location>
</feature>
<sequence length="1733" mass="185751">MRGWQQRTAHNSRQKRASLFLLFPGPLSSSSKTASFAPSAETPACLKIHSSRHRPCRSTSVLLSPFPSAASSPPKQLSRTETKHRELARERKTGKSAADKETVSSAAERKLCSEVVPALCHNACSSSLLSPLSPRVSCSLSSSRLHALRRESVPCFSVPSFCSFSSSAGGRPALFPLPPEAVERLSSSLPRPFRVETLWQVSPASLPNLARAAALATEDEQLTCLERRISETTGEAAEAETCFLQRAAEADAEGDEEKGWRSTEQGEQEEARTRHRDSSGAVESGDALDVRSPVALSGLCLTSPPLPSTSSVSAFPPSRLALLRAKGVLPSLAFWKCMRRRVEMCDDLLSSSHIASLLLAVSKASPAQPAFVDFLFAELSRRASLFLSLSSSPLSSSPLSSSPLSSPPRASRFVCPASTEAKAFLPPPLAISILNLTLRRMSADREAAEEAPKARIEFQREDGDSVREGRRNSLPESLPPGYESVLMKALLVVLSRNCSVFSSSSSSDSLAWTCPSSPFPSAASSPSASTASSLSSCSSSPASVVASLSSPESFCASDATPAERKVRSSRSLDAALLLASAIARYAHLARKGDLSPFSSSLPSPSSCASPSACSSRSSRSVDLVNWGILWEDALLPLLHSSLPQMSLKQTISLCHSLSRMSHHPFFFFPPSSSLRGETLPQPSGDAASTYTRDLPSPCSPSSLLRLTLARLLQLLQETPPRSRQAFDHKCRAAERKEGTGGARDEAAELSSSLQENSFPSSAQSTTSADKPKDASSDEGEFVSPVSSSPSNFPFPSSSPSSLPSSSSARQSVTDLRLGSMMNDVLDPKSLSYAFHSVFLLDHAVHVHLTVQASSLSPSPSVSAQMRSSFFTDCVAPQLPHLLQSLMPFLSSTPLLTSPPSSPSSSSSSSNSSSSASLSSSSSSPSSSSAAVPRVRLDVNIESKSSSVSRFFTPRFSSLSELLRVCLPLLTRQLLAVPAVSSLLLLHLSRQVSSLFPPSCLNTDDPSLVELKREEEARETPGKISLQQRHDRRLYLFLLSSLVTQHPSLSVARETVASHLLPSLLSADSNTLETVPEFGVSSTLTSSPDAPSGVFSPQPRATAGSLDEFDAVEDARIFLQLEKLAREESEETASAFSSSPAAKHRQTSGDSTSSPFAPSLPSTRLSFSSAASSSSPSSSSVLAFDASSVPLQRSVRGSLRLVVSPLLSSLASLSPSELLQASQLVVASASLRHPVSLVSHLLGNLTERVHAMHAMHATQASRATSRLSEDAASLRRPSGGPAGARAGEGQSASFTLKDLGAVATVGAQLTQMKSGRQGEDRIQGGSLKDMKGKTKQEIQVALQQQFRCLLAAVAEAAEAALSKAEEEEEKEDEDDEGRTWMDATVEGREDLFVQEQDDGELGETPPPGLGGVLGEEDGLHAFEDEFGGSMLDGRVERPSARAGEEEKVRTERAKQEERNLLNDPEALLELVAVLDVAGLSRPLLASLVERRILSYPKFREIFGVDSSSRDDEKAAEARKAPGRRRGKKPPRQKFESADGSPEAARNLTSTSSAFLHAHFDDVLHLLHFLADSGHVPASPDSSLFSYLLPAVCTRQLLSSLSVDLLLCALDMLRRLLRHRDPSGELSSFSASRERKEGEAKRIQRHGQSGEARTTELQNGSHSPEVTRQAERLLFAIQKFCLTKSFLGSLRNGELLLVEEVLRELGERNLQVEEERTQRQLPEPAPKRMHVAGAL</sequence>
<dbReference type="OrthoDB" id="10506358at2759"/>
<feature type="compositionally biased region" description="Low complexity" evidence="1">
    <location>
        <begin position="1131"/>
        <end position="1140"/>
    </location>
</feature>
<feature type="compositionally biased region" description="Basic and acidic residues" evidence="1">
    <location>
        <begin position="269"/>
        <end position="278"/>
    </location>
</feature>
<feature type="compositionally biased region" description="Low complexity" evidence="1">
    <location>
        <begin position="781"/>
        <end position="807"/>
    </location>
</feature>
<dbReference type="Proteomes" id="UP000028840">
    <property type="component" value="Unassembled WGS sequence"/>
</dbReference>
<dbReference type="VEuPathDB" id="ToxoDB:TGVAND_263760"/>
<feature type="region of interest" description="Disordered" evidence="1">
    <location>
        <begin position="897"/>
        <end position="928"/>
    </location>
</feature>
<feature type="region of interest" description="Disordered" evidence="1">
    <location>
        <begin position="1079"/>
        <end position="1105"/>
    </location>
</feature>